<dbReference type="STRING" id="454171.CP488_02380"/>
<dbReference type="AlphaFoldDB" id="S0EZ69"/>
<dbReference type="RefSeq" id="WP_016483056.1">
    <property type="nucleotide sequence ID" value="NC_021487.1"/>
</dbReference>
<accession>S0EZ69</accession>
<dbReference type="Proteomes" id="UP000014227">
    <property type="component" value="Chromosome I"/>
</dbReference>
<dbReference type="InParanoid" id="S0EZ69"/>
<dbReference type="PATRIC" id="fig|1303518.3.peg.1766"/>
<proteinExistence type="predicted"/>
<keyword evidence="2" id="KW-1185">Reference proteome</keyword>
<organism evidence="1 2">
    <name type="scientific">Chthonomonas calidirosea (strain DSM 23976 / ICMP 18418 / T49)</name>
    <dbReference type="NCBI Taxonomy" id="1303518"/>
    <lineage>
        <taxon>Bacteria</taxon>
        <taxon>Bacillati</taxon>
        <taxon>Armatimonadota</taxon>
        <taxon>Chthonomonadia</taxon>
        <taxon>Chthonomonadales</taxon>
        <taxon>Chthonomonadaceae</taxon>
        <taxon>Chthonomonas</taxon>
    </lineage>
</organism>
<protein>
    <submittedName>
        <fullName evidence="1">Uncharacterized protein</fullName>
    </submittedName>
</protein>
<reference evidence="2" key="1">
    <citation type="submission" date="2013-03" db="EMBL/GenBank/DDBJ databases">
        <title>Genome sequence of Chthonomonas calidirosea, the first sequenced genome from the Armatimonadetes phylum (formally candidate division OP10).</title>
        <authorList>
            <person name="Lee K.C.Y."/>
            <person name="Morgan X.C."/>
            <person name="Dunfield P.F."/>
            <person name="Tamas I."/>
            <person name="Houghton K.M."/>
            <person name="Vyssotski M."/>
            <person name="Ryan J.L.J."/>
            <person name="Lagutin K."/>
            <person name="McDonald I.R."/>
            <person name="Stott M.B."/>
        </authorList>
    </citation>
    <scope>NUCLEOTIDE SEQUENCE [LARGE SCALE GENOMIC DNA]</scope>
    <source>
        <strain evidence="2">DSM 23976 / ICMP 18418 / T49</strain>
    </source>
</reference>
<dbReference type="KEGG" id="ccz:CCALI_01712"/>
<dbReference type="HOGENOM" id="CLU_2341699_0_0_0"/>
<gene>
    <name evidence="1" type="ORF">CCALI_01712</name>
</gene>
<dbReference type="OrthoDB" id="196633at2"/>
<dbReference type="eggNOG" id="ENOG502ZQMY">
    <property type="taxonomic scope" value="Bacteria"/>
</dbReference>
<name>S0EZ69_CHTCT</name>
<evidence type="ECO:0000313" key="2">
    <source>
        <dbReference type="Proteomes" id="UP000014227"/>
    </source>
</evidence>
<evidence type="ECO:0000313" key="1">
    <source>
        <dbReference type="EMBL" id="CCW35525.1"/>
    </source>
</evidence>
<dbReference type="EMBL" id="HF951689">
    <property type="protein sequence ID" value="CCW35525.1"/>
    <property type="molecule type" value="Genomic_DNA"/>
</dbReference>
<sequence>MARNQKLTSLIQGRTIASLQPQSVQLLITFTDGSKMTVRVAEVPQNLPTGGTVKAVRQSGTTLELDMVDGSTLVLQTAEATSCVLLRNKHGELEYAD</sequence>